<name>A0A6B1D4V0_9CHLR</name>
<evidence type="ECO:0000259" key="2">
    <source>
        <dbReference type="Pfam" id="PF07510"/>
    </source>
</evidence>
<accession>A0A6B1D4V0</accession>
<dbReference type="PANTHER" id="PTHR35149:SF2">
    <property type="entry name" value="DUF262 DOMAIN-CONTAINING PROTEIN"/>
    <property type="match status" value="1"/>
</dbReference>
<protein>
    <submittedName>
        <fullName evidence="3">DUF262 domain-containing protein</fullName>
    </submittedName>
</protein>
<proteinExistence type="predicted"/>
<dbReference type="EMBL" id="VXMH01000035">
    <property type="protein sequence ID" value="MYC94850.1"/>
    <property type="molecule type" value="Genomic_DNA"/>
</dbReference>
<comment type="caution">
    <text evidence="3">The sequence shown here is derived from an EMBL/GenBank/DDBJ whole genome shotgun (WGS) entry which is preliminary data.</text>
</comment>
<dbReference type="Pfam" id="PF07510">
    <property type="entry name" value="GmrSD_C"/>
    <property type="match status" value="1"/>
</dbReference>
<dbReference type="AlphaFoldDB" id="A0A6B1D4V0"/>
<evidence type="ECO:0000313" key="3">
    <source>
        <dbReference type="EMBL" id="MYC94850.1"/>
    </source>
</evidence>
<reference evidence="3" key="1">
    <citation type="submission" date="2019-09" db="EMBL/GenBank/DDBJ databases">
        <title>Characterisation of the sponge microbiome using genome-centric metagenomics.</title>
        <authorList>
            <person name="Engelberts J.P."/>
            <person name="Robbins S.J."/>
            <person name="De Goeij J.M."/>
            <person name="Aranda M."/>
            <person name="Bell S.C."/>
            <person name="Webster N.S."/>
        </authorList>
    </citation>
    <scope>NUCLEOTIDE SEQUENCE</scope>
    <source>
        <strain evidence="3">SB0661_bin_32</strain>
    </source>
</reference>
<dbReference type="PANTHER" id="PTHR35149">
    <property type="entry name" value="SLL5132 PROTEIN"/>
    <property type="match status" value="1"/>
</dbReference>
<feature type="domain" description="GmrSD restriction endonucleases C-terminal" evidence="2">
    <location>
        <begin position="431"/>
        <end position="549"/>
    </location>
</feature>
<evidence type="ECO:0000259" key="1">
    <source>
        <dbReference type="Pfam" id="PF03235"/>
    </source>
</evidence>
<dbReference type="InterPro" id="IPR004919">
    <property type="entry name" value="GmrSD_N"/>
</dbReference>
<dbReference type="InterPro" id="IPR011089">
    <property type="entry name" value="GmrSD_C"/>
</dbReference>
<organism evidence="3">
    <name type="scientific">Caldilineaceae bacterium SB0661_bin_32</name>
    <dbReference type="NCBI Taxonomy" id="2605255"/>
    <lineage>
        <taxon>Bacteria</taxon>
        <taxon>Bacillati</taxon>
        <taxon>Chloroflexota</taxon>
        <taxon>Caldilineae</taxon>
        <taxon>Caldilineales</taxon>
        <taxon>Caldilineaceae</taxon>
    </lineage>
</organism>
<sequence>MPETIKAEELQLFNIFNDGYRFEIPDYQRPYAWTTEQTSELLDDLLYAMGRAENVSEASPYFLGSIVIIKEDGQPQSYVVDGQQRITTLTILFSVLRELAAESNKSAIDKYVYAPGAVFAGIPGHFRLTVRDLDKGFFQDNIQQMGSLSHFVKSSHGKLSDSQTRMLENSSYLWKSISKFDEKRRNSLMQFLVQRCYLVVVSTSDRNSAYRIFSVLNDRGLDLSPTDILKADIIGELEKTEQSSYTKKWEAIEEDLGREKFRDLFAHIRMIYVKSKLYGTLQQEIQDSVLKSVGKSKFVDQILTPYAEQYEIVTRECYESAANAESVNEVLRYLNRLDNFDWIPPALEYFKRYPKDTSRLLRFLRDLERLAYGLFIKRANINQRIRRYADVLQGIEQGKDLFEPESRLQLTADEKSEILCALDGQIYWQIRVRSPLLLRLDNMLADEGVHHVHSVISIEHVLPQSPRSGSKWRKNFTEDERTDWTNRLANLVLLSRRKNSKAQNYDFDKKKKEYFQKGGMPTFPLTLQVLNENEWTPEVLKRRQRKLLNTLKKEWRLE</sequence>
<feature type="domain" description="GmrSD restriction endonucleases N-terminal" evidence="1">
    <location>
        <begin position="14"/>
        <end position="233"/>
    </location>
</feature>
<dbReference type="Pfam" id="PF03235">
    <property type="entry name" value="GmrSD_N"/>
    <property type="match status" value="1"/>
</dbReference>
<gene>
    <name evidence="3" type="ORF">F4X14_07750</name>
</gene>